<accession>A0A1I8C1B5</accession>
<dbReference type="Pfam" id="PF18694">
    <property type="entry name" value="TDP-43_N"/>
    <property type="match status" value="2"/>
</dbReference>
<proteinExistence type="predicted"/>
<name>A0A1I8C1B5_MELHA</name>
<dbReference type="InterPro" id="IPR041105">
    <property type="entry name" value="TDP-43_N"/>
</dbReference>
<feature type="domain" description="TAR DNA-binding protein 43 N-terminal" evidence="2">
    <location>
        <begin position="194"/>
        <end position="261"/>
    </location>
</feature>
<feature type="domain" description="TAR DNA-binding protein 43 N-terminal" evidence="2">
    <location>
        <begin position="22"/>
        <end position="81"/>
    </location>
</feature>
<dbReference type="WBParaSite" id="MhA1_Contig88.frz3.gene81">
    <property type="protein sequence ID" value="MhA1_Contig88.frz3.gene81"/>
    <property type="gene ID" value="MhA1_Contig88.frz3.gene81"/>
</dbReference>
<reference evidence="4" key="1">
    <citation type="submission" date="2016-11" db="UniProtKB">
        <authorList>
            <consortium name="WormBaseParasite"/>
        </authorList>
    </citation>
    <scope>IDENTIFICATION</scope>
</reference>
<evidence type="ECO:0000313" key="3">
    <source>
        <dbReference type="Proteomes" id="UP000095281"/>
    </source>
</evidence>
<dbReference type="AlphaFoldDB" id="A0A1I8C1B5"/>
<evidence type="ECO:0000313" key="4">
    <source>
        <dbReference type="WBParaSite" id="MhA1_Contig88.frz3.gene81"/>
    </source>
</evidence>
<dbReference type="Proteomes" id="UP000095281">
    <property type="component" value="Unplaced"/>
</dbReference>
<organism evidence="3 4">
    <name type="scientific">Meloidogyne hapla</name>
    <name type="common">Root-knot nematode worm</name>
    <dbReference type="NCBI Taxonomy" id="6305"/>
    <lineage>
        <taxon>Eukaryota</taxon>
        <taxon>Metazoa</taxon>
        <taxon>Ecdysozoa</taxon>
        <taxon>Nematoda</taxon>
        <taxon>Chromadorea</taxon>
        <taxon>Rhabditida</taxon>
        <taxon>Tylenchina</taxon>
        <taxon>Tylenchomorpha</taxon>
        <taxon>Tylenchoidea</taxon>
        <taxon>Meloidogynidae</taxon>
        <taxon>Meloidogyninae</taxon>
        <taxon>Meloidogyne</taxon>
    </lineage>
</organism>
<keyword evidence="1" id="KW-0175">Coiled coil</keyword>
<feature type="coiled-coil region" evidence="1">
    <location>
        <begin position="134"/>
        <end position="175"/>
    </location>
</feature>
<protein>
    <submittedName>
        <fullName evidence="4">TDP43_N domain-containing protein</fullName>
    </submittedName>
</protein>
<sequence length="264" mass="30052">MAEAHSVRLVRSFDEGSQVYIFETEEDGSLLVERLAVFPGAHSLQYRRADTGEILSIHKDATGTFFPRPLFGWLDRSYVVVCNQPEAVQIRGNNGGAGFDEAAARRLLEEFRRDLTNKIEIENLKLRVLVFFTNSELKRSLTNVENKLLGVETKLDKVENNLRSVETKLDKVEEIAIADKRIQPVYVRLVKSLDEGSDIFGIQTEMDGSLLIQNLDFFNGVYALQYKHQATGTFRFVRKDPTETKFYPPPSGWEDKEFLVVQAA</sequence>
<evidence type="ECO:0000256" key="1">
    <source>
        <dbReference type="SAM" id="Coils"/>
    </source>
</evidence>
<keyword evidence="3" id="KW-1185">Reference proteome</keyword>
<evidence type="ECO:0000259" key="2">
    <source>
        <dbReference type="Pfam" id="PF18694"/>
    </source>
</evidence>